<feature type="compositionally biased region" description="Low complexity" evidence="1">
    <location>
        <begin position="131"/>
        <end position="143"/>
    </location>
</feature>
<comment type="caution">
    <text evidence="2">The sequence shown here is derived from an EMBL/GenBank/DDBJ whole genome shotgun (WGS) entry which is preliminary data.</text>
</comment>
<evidence type="ECO:0000313" key="2">
    <source>
        <dbReference type="EMBL" id="GJN88239.1"/>
    </source>
</evidence>
<reference evidence="2 3" key="1">
    <citation type="submission" date="2021-12" db="EMBL/GenBank/DDBJ databases">
        <title>High titer production of polyol ester of fatty acids by Rhodotorula paludigena BS15 towards product separation-free biomass refinery.</title>
        <authorList>
            <person name="Mano J."/>
            <person name="Ono H."/>
            <person name="Tanaka T."/>
            <person name="Naito K."/>
            <person name="Sushida H."/>
            <person name="Ike M."/>
            <person name="Tokuyasu K."/>
            <person name="Kitaoka M."/>
        </authorList>
    </citation>
    <scope>NUCLEOTIDE SEQUENCE [LARGE SCALE GENOMIC DNA]</scope>
    <source>
        <strain evidence="2 3">BS15</strain>
    </source>
</reference>
<dbReference type="Proteomes" id="UP001342314">
    <property type="component" value="Unassembled WGS sequence"/>
</dbReference>
<evidence type="ECO:0000256" key="1">
    <source>
        <dbReference type="SAM" id="MobiDB-lite"/>
    </source>
</evidence>
<protein>
    <submittedName>
        <fullName evidence="2">Uncharacterized protein</fullName>
    </submittedName>
</protein>
<organism evidence="2 3">
    <name type="scientific">Rhodotorula paludigena</name>
    <dbReference type="NCBI Taxonomy" id="86838"/>
    <lineage>
        <taxon>Eukaryota</taxon>
        <taxon>Fungi</taxon>
        <taxon>Dikarya</taxon>
        <taxon>Basidiomycota</taxon>
        <taxon>Pucciniomycotina</taxon>
        <taxon>Microbotryomycetes</taxon>
        <taxon>Sporidiobolales</taxon>
        <taxon>Sporidiobolaceae</taxon>
        <taxon>Rhodotorula</taxon>
    </lineage>
</organism>
<accession>A0AAV5GCP7</accession>
<dbReference type="EMBL" id="BQKY01000002">
    <property type="protein sequence ID" value="GJN88239.1"/>
    <property type="molecule type" value="Genomic_DNA"/>
</dbReference>
<proteinExistence type="predicted"/>
<evidence type="ECO:0000313" key="3">
    <source>
        <dbReference type="Proteomes" id="UP001342314"/>
    </source>
</evidence>
<name>A0AAV5GCP7_9BASI</name>
<feature type="compositionally biased region" description="Low complexity" evidence="1">
    <location>
        <begin position="215"/>
        <end position="237"/>
    </location>
</feature>
<feature type="compositionally biased region" description="Low complexity" evidence="1">
    <location>
        <begin position="253"/>
        <end position="266"/>
    </location>
</feature>
<keyword evidence="3" id="KW-1185">Reference proteome</keyword>
<feature type="compositionally biased region" description="Polar residues" evidence="1">
    <location>
        <begin position="169"/>
        <end position="187"/>
    </location>
</feature>
<dbReference type="AlphaFoldDB" id="A0AAV5GCP7"/>
<gene>
    <name evidence="2" type="ORF">Rhopal_001204-T1</name>
</gene>
<feature type="region of interest" description="Disordered" evidence="1">
    <location>
        <begin position="131"/>
        <end position="200"/>
    </location>
</feature>
<feature type="region of interest" description="Disordered" evidence="1">
    <location>
        <begin position="1"/>
        <end position="22"/>
    </location>
</feature>
<feature type="region of interest" description="Disordered" evidence="1">
    <location>
        <begin position="215"/>
        <end position="277"/>
    </location>
</feature>
<sequence>MSTSPTHSHSHPHPAAAALATSPPAHLAHLAQPHGSSAAVDDDDLLSLLGSDSFSLETARDRELLLLGSFLKGVLPPAAAGSGAHHHPAPLNAGLTISSAASAHAAGWNGWRPAPDGVAAPFGSPMSFASSSVGSSAFPAGPSTSYQSTSSLGPHRASPAQAFVPLSPPVTTSPGAPVSRTNATGASAASRGQPLNGYRAPACSRERVPTLAAIQHQQQQQQQQQMQQQMQQQAAAQEDGGWKSRLRSSARLQQQQQQQQQQQAQAPFELDEDAMME</sequence>